<keyword evidence="8" id="KW-1185">Reference proteome</keyword>
<sequence>MAAGRPRQPLRTTTRGRTGTATPTRGRTIRHAGRRIGGDGRRYTVGRWVMLGALTLAALQLVRVQGIDATALAAGADAQRTSTVVLPATRGAITDRAGTPIAFTMEAKALTFQPRFVRASIDKARETEPSADTAEVRFGQIADLIKEKVPELSRADLYTAMAGDASFVYLAKKVNPATASEITTAFPEVGAERQAIREYPGGALAANMVGSVGADGSGLLGLEASMDSQLAGADGSRVVERGEDGTVIPGSQRDEVPAVNGTSVQLTLDSELQWYVQQAVQRAKDLSGARNASAVVLDVKSGQVRAMANDGTFDPNTQLGTATARALGNSSVSSPFEPGSVNKIVAAAAAIDMGLTTPDEVLQVPGKIALGGVTVKDAWVHGTLDLTTTGVFGKSSNVGTLELAQRVGPDAYAQMLAKFGLGATTDVGLPGESAGSVPVQSQWSGSTFANLPIGQGLSMTLLQMTGMYQAIANDGVRIPPRIVASTTAPDGTVTTSPQPDGIQVVSAQTAVTVRNMFRAVVQDDKGQQRGTGVAAAVAGYQIAGKTGTAQQVDPACGCYSQSAYNITFAGMAPADAPRFVVGIMLDNPVRSSDGSAGHSSAPLFHDIASWLLQHDDVPLSAEPTPKLTLVAG</sequence>
<dbReference type="SUPFAM" id="SSF56601">
    <property type="entry name" value="beta-lactamase/transpeptidase-like"/>
    <property type="match status" value="1"/>
</dbReference>
<dbReference type="PANTHER" id="PTHR30627">
    <property type="entry name" value="PEPTIDOGLYCAN D,D-TRANSPEPTIDASE"/>
    <property type="match status" value="1"/>
</dbReference>
<dbReference type="EMBL" id="CP110615">
    <property type="protein sequence ID" value="UZJ23529.1"/>
    <property type="molecule type" value="Genomic_DNA"/>
</dbReference>
<accession>A0ABY6NVX0</accession>
<dbReference type="RefSeq" id="WP_265381636.1">
    <property type="nucleotide sequence ID" value="NZ_CP110615.1"/>
</dbReference>
<dbReference type="Gene3D" id="3.40.710.10">
    <property type="entry name" value="DD-peptidase/beta-lactamase superfamily"/>
    <property type="match status" value="1"/>
</dbReference>
<organism evidence="7 8">
    <name type="scientific">Rhodococcus antarcticus</name>
    <dbReference type="NCBI Taxonomy" id="2987751"/>
    <lineage>
        <taxon>Bacteria</taxon>
        <taxon>Bacillati</taxon>
        <taxon>Actinomycetota</taxon>
        <taxon>Actinomycetes</taxon>
        <taxon>Mycobacteriales</taxon>
        <taxon>Nocardiaceae</taxon>
        <taxon>Rhodococcus</taxon>
    </lineage>
</organism>
<dbReference type="Gene3D" id="3.90.1310.10">
    <property type="entry name" value="Penicillin-binding protein 2a (Domain 2)"/>
    <property type="match status" value="1"/>
</dbReference>
<comment type="subcellular location">
    <subcellularLocation>
        <location evidence="1">Membrane</location>
    </subcellularLocation>
</comment>
<evidence type="ECO:0000256" key="2">
    <source>
        <dbReference type="ARBA" id="ARBA00007171"/>
    </source>
</evidence>
<feature type="domain" description="Penicillin-binding protein transpeptidase" evidence="5">
    <location>
        <begin position="293"/>
        <end position="608"/>
    </location>
</feature>
<evidence type="ECO:0000259" key="5">
    <source>
        <dbReference type="Pfam" id="PF00905"/>
    </source>
</evidence>
<gene>
    <name evidence="7" type="ORF">RHODO2019_09840</name>
</gene>
<proteinExistence type="inferred from homology"/>
<dbReference type="InterPro" id="IPR012338">
    <property type="entry name" value="Beta-lactam/transpept-like"/>
</dbReference>
<feature type="compositionally biased region" description="Low complexity" evidence="4">
    <location>
        <begin position="1"/>
        <end position="26"/>
    </location>
</feature>
<feature type="region of interest" description="Disordered" evidence="4">
    <location>
        <begin position="1"/>
        <end position="35"/>
    </location>
</feature>
<evidence type="ECO:0000256" key="3">
    <source>
        <dbReference type="ARBA" id="ARBA00023136"/>
    </source>
</evidence>
<dbReference type="PANTHER" id="PTHR30627:SF1">
    <property type="entry name" value="PEPTIDOGLYCAN D,D-TRANSPEPTIDASE FTSI"/>
    <property type="match status" value="1"/>
</dbReference>
<reference evidence="7" key="1">
    <citation type="submission" date="2022-10" db="EMBL/GenBank/DDBJ databases">
        <title>Rhodococcus sp.75.</title>
        <authorList>
            <person name="Sun M."/>
        </authorList>
    </citation>
    <scope>NUCLEOTIDE SEQUENCE</scope>
    <source>
        <strain evidence="7">75</strain>
    </source>
</reference>
<protein>
    <submittedName>
        <fullName evidence="7">Penicillin-binding protein 2</fullName>
    </submittedName>
</protein>
<dbReference type="SUPFAM" id="SSF56519">
    <property type="entry name" value="Penicillin binding protein dimerisation domain"/>
    <property type="match status" value="1"/>
</dbReference>
<dbReference type="InterPro" id="IPR036138">
    <property type="entry name" value="PBP_dimer_sf"/>
</dbReference>
<dbReference type="Pfam" id="PF00905">
    <property type="entry name" value="Transpeptidase"/>
    <property type="match status" value="1"/>
</dbReference>
<evidence type="ECO:0000313" key="8">
    <source>
        <dbReference type="Proteomes" id="UP001164965"/>
    </source>
</evidence>
<keyword evidence="3" id="KW-0472">Membrane</keyword>
<evidence type="ECO:0000256" key="4">
    <source>
        <dbReference type="SAM" id="MobiDB-lite"/>
    </source>
</evidence>
<dbReference type="InterPro" id="IPR001460">
    <property type="entry name" value="PCN-bd_Tpept"/>
</dbReference>
<dbReference type="Pfam" id="PF03717">
    <property type="entry name" value="PBP_dimer"/>
    <property type="match status" value="1"/>
</dbReference>
<evidence type="ECO:0000259" key="6">
    <source>
        <dbReference type="Pfam" id="PF03717"/>
    </source>
</evidence>
<evidence type="ECO:0000313" key="7">
    <source>
        <dbReference type="EMBL" id="UZJ23529.1"/>
    </source>
</evidence>
<dbReference type="Gene3D" id="3.30.450.330">
    <property type="match status" value="1"/>
</dbReference>
<dbReference type="InterPro" id="IPR005311">
    <property type="entry name" value="PBP_dimer"/>
</dbReference>
<comment type="similarity">
    <text evidence="2">Belongs to the transpeptidase family.</text>
</comment>
<dbReference type="InterPro" id="IPR050515">
    <property type="entry name" value="Beta-lactam/transpept"/>
</dbReference>
<name>A0ABY6NVX0_9NOCA</name>
<feature type="domain" description="Penicillin-binding protein dimerisation" evidence="6">
    <location>
        <begin position="86"/>
        <end position="249"/>
    </location>
</feature>
<dbReference type="Proteomes" id="UP001164965">
    <property type="component" value="Chromosome"/>
</dbReference>
<evidence type="ECO:0000256" key="1">
    <source>
        <dbReference type="ARBA" id="ARBA00004370"/>
    </source>
</evidence>